<evidence type="ECO:0000256" key="1">
    <source>
        <dbReference type="SAM" id="Phobius"/>
    </source>
</evidence>
<reference evidence="3" key="1">
    <citation type="submission" date="2020-04" db="EMBL/GenBank/DDBJ databases">
        <title>Draft genome resource of the tomato pathogen Pseudocercospora fuligena.</title>
        <authorList>
            <person name="Zaccaron A."/>
        </authorList>
    </citation>
    <scope>NUCLEOTIDE SEQUENCE</scope>
    <source>
        <strain evidence="3">PF001</strain>
    </source>
</reference>
<gene>
    <name evidence="3" type="ORF">HII31_13406</name>
</gene>
<protein>
    <submittedName>
        <fullName evidence="3">Vegetative incompatibility protein HET-E-1</fullName>
    </submittedName>
</protein>
<name>A0A8H6R3A2_9PEZI</name>
<feature type="domain" description="Heterokaryon incompatibility" evidence="2">
    <location>
        <begin position="78"/>
        <end position="175"/>
    </location>
</feature>
<evidence type="ECO:0000259" key="2">
    <source>
        <dbReference type="Pfam" id="PF06985"/>
    </source>
</evidence>
<dbReference type="Pfam" id="PF06985">
    <property type="entry name" value="HET"/>
    <property type="match status" value="1"/>
</dbReference>
<dbReference type="Proteomes" id="UP000660729">
    <property type="component" value="Unassembled WGS sequence"/>
</dbReference>
<keyword evidence="1" id="KW-1133">Transmembrane helix</keyword>
<keyword evidence="4" id="KW-1185">Reference proteome</keyword>
<comment type="caution">
    <text evidence="3">The sequence shown here is derived from an EMBL/GenBank/DDBJ whole genome shotgun (WGS) entry which is preliminary data.</text>
</comment>
<sequence>MKLFTYALLAGRCVRSSTLPLWMRWELCAASSSPSRSTYRLAHNRASEHSTSLGLRLLKAGSLEFSEPWQRRSVNSDYAVLSHTWREDGNEVSFQDMKAENAQCAKDKPSWAKIKYMSDQAQKDGLEHIWVDTCCIDKFSSAELSEAINSMFQWYLRARVCYVYLSDVEKSRGLDDIRRSRWFTRAWTLQELIAPPEVRFYDKSWTFLGKLSDQRLAQAVSDITGIDVNLLLHRSSLDDYSIAQRMSWAARRHATRIEDLAYSLLGMFDVHMPMLYGEGSRAFTRLQLEIIKSSTDHSIFCWEHEKYDPDRRTRSLLASSPSVFAGCGDVVPRPDSRLPRPFHMTNRGLEITLPIRSYLSDYEGSQYTFARLNCSKSHRMQEALGLNLERQFDLDAEDKNVFKPWQYQYRRRWQEAQDHFAERLFDWHFIASFARRGFAVGHSPDQPRIRSITDSSVYFREQTIVILRNALSTALPKESIPQYIANPMTDFNELEFIAKLFFWGLQVASVAIVLYLLHCEGVKFRMSNLSWPSRSNLSPMAFDPPLLDDAKSSELEMMAAISRDHGAHLALPGENNVDDEGGE</sequence>
<accession>A0A8H6R3A2</accession>
<dbReference type="AlphaFoldDB" id="A0A8H6R3A2"/>
<dbReference type="EMBL" id="JABCIY010000342">
    <property type="protein sequence ID" value="KAF7185131.1"/>
    <property type="molecule type" value="Genomic_DNA"/>
</dbReference>
<dbReference type="OrthoDB" id="20872at2759"/>
<evidence type="ECO:0000313" key="4">
    <source>
        <dbReference type="Proteomes" id="UP000660729"/>
    </source>
</evidence>
<feature type="transmembrane region" description="Helical" evidence="1">
    <location>
        <begin position="496"/>
        <end position="517"/>
    </location>
</feature>
<dbReference type="PANTHER" id="PTHR10622:SF10">
    <property type="entry name" value="HET DOMAIN-CONTAINING PROTEIN"/>
    <property type="match status" value="1"/>
</dbReference>
<organism evidence="3 4">
    <name type="scientific">Pseudocercospora fuligena</name>
    <dbReference type="NCBI Taxonomy" id="685502"/>
    <lineage>
        <taxon>Eukaryota</taxon>
        <taxon>Fungi</taxon>
        <taxon>Dikarya</taxon>
        <taxon>Ascomycota</taxon>
        <taxon>Pezizomycotina</taxon>
        <taxon>Dothideomycetes</taxon>
        <taxon>Dothideomycetidae</taxon>
        <taxon>Mycosphaerellales</taxon>
        <taxon>Mycosphaerellaceae</taxon>
        <taxon>Pseudocercospora</taxon>
    </lineage>
</organism>
<dbReference type="InterPro" id="IPR010730">
    <property type="entry name" value="HET"/>
</dbReference>
<proteinExistence type="predicted"/>
<keyword evidence="1" id="KW-0812">Transmembrane</keyword>
<evidence type="ECO:0000313" key="3">
    <source>
        <dbReference type="EMBL" id="KAF7185131.1"/>
    </source>
</evidence>
<keyword evidence="1" id="KW-0472">Membrane</keyword>
<dbReference type="PANTHER" id="PTHR10622">
    <property type="entry name" value="HET DOMAIN-CONTAINING PROTEIN"/>
    <property type="match status" value="1"/>
</dbReference>